<dbReference type="AlphaFoldDB" id="A0A7C5Z7I5"/>
<dbReference type="Pfam" id="PF18765">
    <property type="entry name" value="Polbeta"/>
    <property type="match status" value="1"/>
</dbReference>
<dbReference type="InterPro" id="IPR043519">
    <property type="entry name" value="NT_sf"/>
</dbReference>
<dbReference type="PANTHER" id="PTHR43852:SF2">
    <property type="entry name" value="PROTEIN ADENYLYLTRANSFERASE MNTA"/>
    <property type="match status" value="1"/>
</dbReference>
<dbReference type="GO" id="GO:0016740">
    <property type="term" value="F:transferase activity"/>
    <property type="evidence" value="ECO:0007669"/>
    <property type="project" value="UniProtKB-KW"/>
</dbReference>
<dbReference type="InterPro" id="IPR052930">
    <property type="entry name" value="TA_antitoxin_MntA"/>
</dbReference>
<dbReference type="NCBIfam" id="NF047752">
    <property type="entry name" value="MntA_antitoxin"/>
    <property type="match status" value="1"/>
</dbReference>
<keyword evidence="2" id="KW-0808">Transferase</keyword>
<organism evidence="2">
    <name type="scientific">Caldicellulosiruptor owensensis</name>
    <dbReference type="NCBI Taxonomy" id="55205"/>
    <lineage>
        <taxon>Bacteria</taxon>
        <taxon>Bacillati</taxon>
        <taxon>Bacillota</taxon>
        <taxon>Bacillota incertae sedis</taxon>
        <taxon>Caldicellulosiruptorales</taxon>
        <taxon>Caldicellulosiruptoraceae</taxon>
        <taxon>Caldicellulosiruptor</taxon>
    </lineage>
</organism>
<dbReference type="PANTHER" id="PTHR43852">
    <property type="entry name" value="NUCLEOTIDYLTRANSFERASE"/>
    <property type="match status" value="1"/>
</dbReference>
<protein>
    <submittedName>
        <fullName evidence="2">Nucleotidyltransferase domain-containing protein</fullName>
    </submittedName>
</protein>
<proteinExistence type="predicted"/>
<comment type="caution">
    <text evidence="2">The sequence shown here is derived from an EMBL/GenBank/DDBJ whole genome shotgun (WGS) entry which is preliminary data.</text>
</comment>
<evidence type="ECO:0000313" key="2">
    <source>
        <dbReference type="EMBL" id="HHS01298.1"/>
    </source>
</evidence>
<dbReference type="EMBL" id="DRUZ01000029">
    <property type="protein sequence ID" value="HHS01298.1"/>
    <property type="molecule type" value="Genomic_DNA"/>
</dbReference>
<accession>A0A7C5Z7I5</accession>
<evidence type="ECO:0000259" key="1">
    <source>
        <dbReference type="Pfam" id="PF18765"/>
    </source>
</evidence>
<feature type="domain" description="Polymerase beta nucleotidyltransferase" evidence="1">
    <location>
        <begin position="14"/>
        <end position="102"/>
    </location>
</feature>
<sequence>MCEINIQEIKKVVVDILKREISPWLIILFGSLVKGNFRKDSDIDIAYLSDKEISNVERFWVSQEIADSLNRDIDLIDLKKATTVLKAQIVGTGEVIYCEDEKRKNLFFMRALKEYALLNEERDVVLKSFFGMSIYSKGERNDNR</sequence>
<dbReference type="InterPro" id="IPR041633">
    <property type="entry name" value="Polbeta"/>
</dbReference>
<gene>
    <name evidence="2" type="ORF">ENL71_02005</name>
</gene>
<dbReference type="Gene3D" id="3.30.460.10">
    <property type="entry name" value="Beta Polymerase, domain 2"/>
    <property type="match status" value="1"/>
</dbReference>
<dbReference type="CDD" id="cd05403">
    <property type="entry name" value="NT_KNTase_like"/>
    <property type="match status" value="1"/>
</dbReference>
<dbReference type="SUPFAM" id="SSF81301">
    <property type="entry name" value="Nucleotidyltransferase"/>
    <property type="match status" value="1"/>
</dbReference>
<name>A0A7C5Z7I5_9FIRM</name>
<reference evidence="2" key="1">
    <citation type="journal article" date="2020" name="mSystems">
        <title>Genome- and Community-Level Interaction Insights into Carbon Utilization and Element Cycling Functions of Hydrothermarchaeota in Hydrothermal Sediment.</title>
        <authorList>
            <person name="Zhou Z."/>
            <person name="Liu Y."/>
            <person name="Xu W."/>
            <person name="Pan J."/>
            <person name="Luo Z.H."/>
            <person name="Li M."/>
        </authorList>
    </citation>
    <scope>NUCLEOTIDE SEQUENCE [LARGE SCALE GENOMIC DNA]</scope>
    <source>
        <strain evidence="2">SpSt-102</strain>
    </source>
</reference>